<organism evidence="1 2">
    <name type="scientific">Coemansia helicoidea</name>
    <dbReference type="NCBI Taxonomy" id="1286919"/>
    <lineage>
        <taxon>Eukaryota</taxon>
        <taxon>Fungi</taxon>
        <taxon>Fungi incertae sedis</taxon>
        <taxon>Zoopagomycota</taxon>
        <taxon>Kickxellomycotina</taxon>
        <taxon>Kickxellomycetes</taxon>
        <taxon>Kickxellales</taxon>
        <taxon>Kickxellaceae</taxon>
        <taxon>Coemansia</taxon>
    </lineage>
</organism>
<keyword evidence="2" id="KW-1185">Reference proteome</keyword>
<sequence>AGARWAPATLFAAAVDALQADERDKDEAVRRHAAFARTVVEQGVADAFALKHLVDGRDVARLLGIKAGPLVRPALDRVMEWQLDHPNGTRAECEEFIARSSADLLK</sequence>
<protein>
    <submittedName>
        <fullName evidence="1">CCA tRNA nucleotidyltransferase, mitochondrial</fullName>
        <ecNumber evidence="1">2.7.7.72</ecNumber>
    </submittedName>
</protein>
<dbReference type="Proteomes" id="UP001140087">
    <property type="component" value="Unassembled WGS sequence"/>
</dbReference>
<comment type="caution">
    <text evidence="1">The sequence shown here is derived from an EMBL/GenBank/DDBJ whole genome shotgun (WGS) entry which is preliminary data.</text>
</comment>
<name>A0ACC1KF47_9FUNG</name>
<accession>A0ACC1KF47</accession>
<dbReference type="EC" id="2.7.7.72" evidence="1"/>
<keyword evidence="1" id="KW-0808">Transferase</keyword>
<reference evidence="1" key="1">
    <citation type="submission" date="2022-07" db="EMBL/GenBank/DDBJ databases">
        <title>Phylogenomic reconstructions and comparative analyses of Kickxellomycotina fungi.</title>
        <authorList>
            <person name="Reynolds N.K."/>
            <person name="Stajich J.E."/>
            <person name="Barry K."/>
            <person name="Grigoriev I.V."/>
            <person name="Crous P."/>
            <person name="Smith M.E."/>
        </authorList>
    </citation>
    <scope>NUCLEOTIDE SEQUENCE</scope>
    <source>
        <strain evidence="1">BCRC 34780</strain>
    </source>
</reference>
<keyword evidence="1" id="KW-0548">Nucleotidyltransferase</keyword>
<evidence type="ECO:0000313" key="2">
    <source>
        <dbReference type="Proteomes" id="UP001140087"/>
    </source>
</evidence>
<feature type="non-terminal residue" evidence="1">
    <location>
        <position position="1"/>
    </location>
</feature>
<proteinExistence type="predicted"/>
<dbReference type="EMBL" id="JANBUN010003951">
    <property type="protein sequence ID" value="KAJ2788862.1"/>
    <property type="molecule type" value="Genomic_DNA"/>
</dbReference>
<gene>
    <name evidence="1" type="primary">CCA1_2</name>
    <name evidence="1" type="ORF">H4R21_006892</name>
</gene>
<evidence type="ECO:0000313" key="1">
    <source>
        <dbReference type="EMBL" id="KAJ2788862.1"/>
    </source>
</evidence>